<accession>A0A3A3GUQ0</accession>
<dbReference type="EMBL" id="QYZD01000075">
    <property type="protein sequence ID" value="RJG15456.1"/>
    <property type="molecule type" value="Genomic_DNA"/>
</dbReference>
<sequence length="62" mass="7445">MRKFLPITEYKIKLRYLSPFRIRIFLIAKQSNRAAERVCMMIDFAIKEEESRTFPNIFGNVC</sequence>
<dbReference type="AlphaFoldDB" id="A0A3A3GUQ0"/>
<dbReference type="Proteomes" id="UP000266177">
    <property type="component" value="Unassembled WGS sequence"/>
</dbReference>
<reference evidence="1 2" key="1">
    <citation type="submission" date="2018-09" db="EMBL/GenBank/DDBJ databases">
        <title>Paenibacillus SK2017-BO5.</title>
        <authorList>
            <person name="Piskunova J.V."/>
            <person name="Dubiley S.A."/>
            <person name="Severinov K.V."/>
        </authorList>
    </citation>
    <scope>NUCLEOTIDE SEQUENCE [LARGE SCALE GENOMIC DNA]</scope>
    <source>
        <strain evidence="1 2">BO5</strain>
    </source>
</reference>
<comment type="caution">
    <text evidence="1">The sequence shown here is derived from an EMBL/GenBank/DDBJ whole genome shotgun (WGS) entry which is preliminary data.</text>
</comment>
<evidence type="ECO:0000313" key="1">
    <source>
        <dbReference type="EMBL" id="RJG15456.1"/>
    </source>
</evidence>
<gene>
    <name evidence="1" type="ORF">DQX05_29730</name>
</gene>
<proteinExistence type="predicted"/>
<name>A0A3A3GUQ0_PANTH</name>
<evidence type="ECO:0000313" key="2">
    <source>
        <dbReference type="Proteomes" id="UP000266177"/>
    </source>
</evidence>
<protein>
    <submittedName>
        <fullName evidence="1">Uncharacterized protein</fullName>
    </submittedName>
</protein>
<organism evidence="1 2">
    <name type="scientific">Paenibacillus thiaminolyticus</name>
    <name type="common">Bacillus thiaminolyticus</name>
    <dbReference type="NCBI Taxonomy" id="49283"/>
    <lineage>
        <taxon>Bacteria</taxon>
        <taxon>Bacillati</taxon>
        <taxon>Bacillota</taxon>
        <taxon>Bacilli</taxon>
        <taxon>Bacillales</taxon>
        <taxon>Paenibacillaceae</taxon>
        <taxon>Paenibacillus</taxon>
    </lineage>
</organism>